<comment type="caution">
    <text evidence="1">The sequence shown here is derived from an EMBL/GenBank/DDBJ whole genome shotgun (WGS) entry which is preliminary data.</text>
</comment>
<dbReference type="AlphaFoldDB" id="X0S3E0"/>
<evidence type="ECO:0000313" key="1">
    <source>
        <dbReference type="EMBL" id="GAF69761.1"/>
    </source>
</evidence>
<name>X0S3E0_9ZZZZ</name>
<reference evidence="1" key="1">
    <citation type="journal article" date="2014" name="Front. Microbiol.">
        <title>High frequency of phylogenetically diverse reductive dehalogenase-homologous genes in deep subseafloor sedimentary metagenomes.</title>
        <authorList>
            <person name="Kawai M."/>
            <person name="Futagami T."/>
            <person name="Toyoda A."/>
            <person name="Takaki Y."/>
            <person name="Nishi S."/>
            <person name="Hori S."/>
            <person name="Arai W."/>
            <person name="Tsubouchi T."/>
            <person name="Morono Y."/>
            <person name="Uchiyama I."/>
            <person name="Ito T."/>
            <person name="Fujiyama A."/>
            <person name="Inagaki F."/>
            <person name="Takami H."/>
        </authorList>
    </citation>
    <scope>NUCLEOTIDE SEQUENCE</scope>
    <source>
        <strain evidence="1">Expedition CK06-06</strain>
    </source>
</reference>
<protein>
    <submittedName>
        <fullName evidence="1">Uncharacterized protein</fullName>
    </submittedName>
</protein>
<proteinExistence type="predicted"/>
<accession>X0S3E0</accession>
<dbReference type="EMBL" id="BARS01005204">
    <property type="protein sequence ID" value="GAF69761.1"/>
    <property type="molecule type" value="Genomic_DNA"/>
</dbReference>
<gene>
    <name evidence="1" type="ORF">S01H1_10190</name>
</gene>
<organism evidence="1">
    <name type="scientific">marine sediment metagenome</name>
    <dbReference type="NCBI Taxonomy" id="412755"/>
    <lineage>
        <taxon>unclassified sequences</taxon>
        <taxon>metagenomes</taxon>
        <taxon>ecological metagenomes</taxon>
    </lineage>
</organism>
<sequence>MFTAIKLAPTEDAETSESIPVGNSPVGIIAYSADGVIAEEDITIQVSHNNEDWQDLYSEGDLVALTSTNVAATLLGPAWFRAVKPITTNAVGIFIVGGV</sequence>